<feature type="domain" description="DUF7746" evidence="2">
    <location>
        <begin position="1"/>
        <end position="51"/>
    </location>
</feature>
<comment type="caution">
    <text evidence="3">The sequence shown here is derived from an EMBL/GenBank/DDBJ whole genome shotgun (WGS) entry which is preliminary data.</text>
</comment>
<dbReference type="InterPro" id="IPR056648">
    <property type="entry name" value="DUF7746"/>
</dbReference>
<dbReference type="Pfam" id="PF22909">
    <property type="entry name" value="Caulimovir_coat_dom"/>
    <property type="match status" value="1"/>
</dbReference>
<evidence type="ECO:0000259" key="2">
    <source>
        <dbReference type="Pfam" id="PF24925"/>
    </source>
</evidence>
<reference evidence="3 4" key="1">
    <citation type="submission" date="2020-09" db="EMBL/GenBank/DDBJ databases">
        <title>De no assembly of potato wild relative species, Solanum commersonii.</title>
        <authorList>
            <person name="Cho K."/>
        </authorList>
    </citation>
    <scope>NUCLEOTIDE SEQUENCE [LARGE SCALE GENOMIC DNA]</scope>
    <source>
        <strain evidence="3">LZ3.2</strain>
        <tissue evidence="3">Leaf</tissue>
    </source>
</reference>
<dbReference type="PANTHER" id="PTHR33054">
    <property type="entry name" value="CCHC-TYPE DOMAIN-CONTAINING PROTEIN"/>
    <property type="match status" value="1"/>
</dbReference>
<feature type="compositionally biased region" description="Basic and acidic residues" evidence="1">
    <location>
        <begin position="218"/>
        <end position="228"/>
    </location>
</feature>
<organism evidence="3 4">
    <name type="scientific">Solanum commersonii</name>
    <name type="common">Commerson's wild potato</name>
    <name type="synonym">Commerson's nightshade</name>
    <dbReference type="NCBI Taxonomy" id="4109"/>
    <lineage>
        <taxon>Eukaryota</taxon>
        <taxon>Viridiplantae</taxon>
        <taxon>Streptophyta</taxon>
        <taxon>Embryophyta</taxon>
        <taxon>Tracheophyta</taxon>
        <taxon>Spermatophyta</taxon>
        <taxon>Magnoliopsida</taxon>
        <taxon>eudicotyledons</taxon>
        <taxon>Gunneridae</taxon>
        <taxon>Pentapetalae</taxon>
        <taxon>asterids</taxon>
        <taxon>lamiids</taxon>
        <taxon>Solanales</taxon>
        <taxon>Solanaceae</taxon>
        <taxon>Solanoideae</taxon>
        <taxon>Solaneae</taxon>
        <taxon>Solanum</taxon>
    </lineage>
</organism>
<name>A0A9J5W648_SOLCO</name>
<dbReference type="Pfam" id="PF24925">
    <property type="entry name" value="DUF7746"/>
    <property type="match status" value="1"/>
</dbReference>
<gene>
    <name evidence="3" type="ORF">H5410_060482</name>
</gene>
<sequence length="228" mass="26504">MIIAGFTGQLKGWWENYMTLDAKATVIYAKATTEGVDSLGFALVKNREDAVYTLVLTILQHFSGRFTNQYETIRSLLNGLRCRHLGELRWYKDTYLSRVMELPENDLEHCKAKFIDGLPPLFAERVKMTLIDPQGIVPYSNYTYGKLIGACTQEDINLCNELKISRQLKMDKLREKSQLGDFCIQFGLPDTSKGINCEISKSETHRSHHRRRISRRRTREEREERRAH</sequence>
<feature type="region of interest" description="Disordered" evidence="1">
    <location>
        <begin position="199"/>
        <end position="228"/>
    </location>
</feature>
<evidence type="ECO:0000256" key="1">
    <source>
        <dbReference type="SAM" id="MobiDB-lite"/>
    </source>
</evidence>
<feature type="compositionally biased region" description="Basic residues" evidence="1">
    <location>
        <begin position="206"/>
        <end position="217"/>
    </location>
</feature>
<accession>A0A9J5W648</accession>
<dbReference type="AlphaFoldDB" id="A0A9J5W648"/>
<evidence type="ECO:0000313" key="3">
    <source>
        <dbReference type="EMBL" id="KAG5570716.1"/>
    </source>
</evidence>
<keyword evidence="4" id="KW-1185">Reference proteome</keyword>
<proteinExistence type="predicted"/>
<protein>
    <recommendedName>
        <fullName evidence="2">DUF7746 domain-containing protein</fullName>
    </recommendedName>
</protein>
<dbReference type="EMBL" id="JACXVP010000012">
    <property type="protein sequence ID" value="KAG5570716.1"/>
    <property type="molecule type" value="Genomic_DNA"/>
</dbReference>
<dbReference type="OrthoDB" id="1304033at2759"/>
<evidence type="ECO:0000313" key="4">
    <source>
        <dbReference type="Proteomes" id="UP000824120"/>
    </source>
</evidence>
<dbReference type="Proteomes" id="UP000824120">
    <property type="component" value="Chromosome 12"/>
</dbReference>
<feature type="non-terminal residue" evidence="3">
    <location>
        <position position="228"/>
    </location>
</feature>
<dbReference type="PANTHER" id="PTHR33054:SF12">
    <property type="entry name" value="ZINC KNUCKLE FAMILY PROTEIN"/>
    <property type="match status" value="1"/>
</dbReference>